<evidence type="ECO:0000256" key="1">
    <source>
        <dbReference type="SAM" id="MobiDB-lite"/>
    </source>
</evidence>
<dbReference type="EMBL" id="HBHK01012193">
    <property type="protein sequence ID" value="CAD9682447.1"/>
    <property type="molecule type" value="Transcribed_RNA"/>
</dbReference>
<sequence>MSGTLFQVRPRCMMTENKGDGLKRKREDDQQDTNQAKKHKITKEVAEVSIIVQVVGQLRKYMSIGEWQCLGLDIGKIPQKELVSYKCKNAAKIKLDKVLDILVETNKHQMGAFIAKHSTVPTARVLYIFRLLWGSPYIVDIAEKANGSKYYTVKLFTEVCRHASRESRAEMSKVRITSPRSNQTVSAALNPGYFTDFSLPHGTTRGEAVIDSLSLNLAFNKRAQASSFDETSR</sequence>
<reference evidence="2" key="1">
    <citation type="submission" date="2021-01" db="EMBL/GenBank/DDBJ databases">
        <authorList>
            <person name="Corre E."/>
            <person name="Pelletier E."/>
            <person name="Niang G."/>
            <person name="Scheremetjew M."/>
            <person name="Finn R."/>
            <person name="Kale V."/>
            <person name="Holt S."/>
            <person name="Cochrane G."/>
            <person name="Meng A."/>
            <person name="Brown T."/>
            <person name="Cohen L."/>
        </authorList>
    </citation>
    <scope>NUCLEOTIDE SEQUENCE</scope>
    <source>
        <strain evidence="2">NY070348D</strain>
    </source>
</reference>
<name>A0A7S2WEV8_9STRA</name>
<gene>
    <name evidence="2" type="ORF">QSP1433_LOCUS7703</name>
</gene>
<evidence type="ECO:0000313" key="2">
    <source>
        <dbReference type="EMBL" id="CAD9682447.1"/>
    </source>
</evidence>
<proteinExistence type="predicted"/>
<dbReference type="AlphaFoldDB" id="A0A7S2WEV8"/>
<organism evidence="2">
    <name type="scientific">Mucochytrium quahogii</name>
    <dbReference type="NCBI Taxonomy" id="96639"/>
    <lineage>
        <taxon>Eukaryota</taxon>
        <taxon>Sar</taxon>
        <taxon>Stramenopiles</taxon>
        <taxon>Bigyra</taxon>
        <taxon>Labyrinthulomycetes</taxon>
        <taxon>Thraustochytrida</taxon>
        <taxon>Thraustochytriidae</taxon>
        <taxon>Mucochytrium</taxon>
    </lineage>
</organism>
<accession>A0A7S2WEV8</accession>
<feature type="compositionally biased region" description="Basic and acidic residues" evidence="1">
    <location>
        <begin position="17"/>
        <end position="28"/>
    </location>
</feature>
<feature type="region of interest" description="Disordered" evidence="1">
    <location>
        <begin position="16"/>
        <end position="38"/>
    </location>
</feature>
<protein>
    <submittedName>
        <fullName evidence="2">Uncharacterized protein</fullName>
    </submittedName>
</protein>